<evidence type="ECO:0000256" key="2">
    <source>
        <dbReference type="ARBA" id="ARBA00022692"/>
    </source>
</evidence>
<dbReference type="InterPro" id="IPR052954">
    <property type="entry name" value="GPCR-Ligand_Int"/>
</dbReference>
<feature type="transmembrane region" description="Helical" evidence="5">
    <location>
        <begin position="32"/>
        <end position="52"/>
    </location>
</feature>
<proteinExistence type="predicted"/>
<evidence type="ECO:0000256" key="4">
    <source>
        <dbReference type="ARBA" id="ARBA00023136"/>
    </source>
</evidence>
<name>A0AAV3YQ18_9GAST</name>
<keyword evidence="2 5" id="KW-0812">Transmembrane</keyword>
<dbReference type="Proteomes" id="UP000735302">
    <property type="component" value="Unassembled WGS sequence"/>
</dbReference>
<feature type="transmembrane region" description="Helical" evidence="5">
    <location>
        <begin position="105"/>
        <end position="126"/>
    </location>
</feature>
<dbReference type="PANTHER" id="PTHR46641">
    <property type="entry name" value="FMRFAMIDE RECEPTOR-RELATED"/>
    <property type="match status" value="1"/>
</dbReference>
<dbReference type="Gene3D" id="1.20.1070.10">
    <property type="entry name" value="Rhodopsin 7-helix transmembrane proteins"/>
    <property type="match status" value="1"/>
</dbReference>
<dbReference type="PROSITE" id="PS50262">
    <property type="entry name" value="G_PROTEIN_RECEP_F1_2"/>
    <property type="match status" value="1"/>
</dbReference>
<keyword evidence="4 5" id="KW-0472">Membrane</keyword>
<keyword evidence="8" id="KW-1185">Reference proteome</keyword>
<keyword evidence="7" id="KW-0675">Receptor</keyword>
<evidence type="ECO:0000259" key="6">
    <source>
        <dbReference type="PROSITE" id="PS50262"/>
    </source>
</evidence>
<evidence type="ECO:0000313" key="7">
    <source>
        <dbReference type="EMBL" id="GFN84352.1"/>
    </source>
</evidence>
<dbReference type="PANTHER" id="PTHR46641:SF2">
    <property type="entry name" value="FMRFAMIDE RECEPTOR"/>
    <property type="match status" value="1"/>
</dbReference>
<dbReference type="InterPro" id="IPR017452">
    <property type="entry name" value="GPCR_Rhodpsn_7TM"/>
</dbReference>
<dbReference type="PRINTS" id="PR00237">
    <property type="entry name" value="GPCRRHODOPSN"/>
</dbReference>
<keyword evidence="3 5" id="KW-1133">Transmembrane helix</keyword>
<dbReference type="GO" id="GO:0004930">
    <property type="term" value="F:G protein-coupled receptor activity"/>
    <property type="evidence" value="ECO:0007669"/>
    <property type="project" value="InterPro"/>
</dbReference>
<gene>
    <name evidence="7" type="ORF">PoB_001085800</name>
</gene>
<comment type="caution">
    <text evidence="7">The sequence shown here is derived from an EMBL/GenBank/DDBJ whole genome shotgun (WGS) entry which is preliminary data.</text>
</comment>
<dbReference type="SUPFAM" id="SSF81321">
    <property type="entry name" value="Family A G protein-coupled receptor-like"/>
    <property type="match status" value="1"/>
</dbReference>
<accession>A0AAV3YQ18</accession>
<dbReference type="AlphaFoldDB" id="A0AAV3YQ18"/>
<organism evidence="7 8">
    <name type="scientific">Plakobranchus ocellatus</name>
    <dbReference type="NCBI Taxonomy" id="259542"/>
    <lineage>
        <taxon>Eukaryota</taxon>
        <taxon>Metazoa</taxon>
        <taxon>Spiralia</taxon>
        <taxon>Lophotrochozoa</taxon>
        <taxon>Mollusca</taxon>
        <taxon>Gastropoda</taxon>
        <taxon>Heterobranchia</taxon>
        <taxon>Euthyneura</taxon>
        <taxon>Panpulmonata</taxon>
        <taxon>Sacoglossa</taxon>
        <taxon>Placobranchoidea</taxon>
        <taxon>Plakobranchidae</taxon>
        <taxon>Plakobranchus</taxon>
    </lineage>
</organism>
<dbReference type="InterPro" id="IPR000276">
    <property type="entry name" value="GPCR_Rhodpsn"/>
</dbReference>
<feature type="transmembrane region" description="Helical" evidence="5">
    <location>
        <begin position="147"/>
        <end position="164"/>
    </location>
</feature>
<evidence type="ECO:0000256" key="5">
    <source>
        <dbReference type="SAM" id="Phobius"/>
    </source>
</evidence>
<evidence type="ECO:0000256" key="1">
    <source>
        <dbReference type="ARBA" id="ARBA00004370"/>
    </source>
</evidence>
<evidence type="ECO:0000313" key="8">
    <source>
        <dbReference type="Proteomes" id="UP000735302"/>
    </source>
</evidence>
<dbReference type="EMBL" id="BLXT01001295">
    <property type="protein sequence ID" value="GFN84352.1"/>
    <property type="molecule type" value="Genomic_DNA"/>
</dbReference>
<reference evidence="7 8" key="1">
    <citation type="journal article" date="2021" name="Elife">
        <title>Chloroplast acquisition without the gene transfer in kleptoplastic sea slugs, Plakobranchus ocellatus.</title>
        <authorList>
            <person name="Maeda T."/>
            <person name="Takahashi S."/>
            <person name="Yoshida T."/>
            <person name="Shimamura S."/>
            <person name="Takaki Y."/>
            <person name="Nagai Y."/>
            <person name="Toyoda A."/>
            <person name="Suzuki Y."/>
            <person name="Arimoto A."/>
            <person name="Ishii H."/>
            <person name="Satoh N."/>
            <person name="Nishiyama T."/>
            <person name="Hasebe M."/>
            <person name="Maruyama T."/>
            <person name="Minagawa J."/>
            <person name="Obokata J."/>
            <person name="Shigenobu S."/>
        </authorList>
    </citation>
    <scope>NUCLEOTIDE SEQUENCE [LARGE SCALE GENOMIC DNA]</scope>
</reference>
<comment type="subcellular location">
    <subcellularLocation>
        <location evidence="1">Membrane</location>
    </subcellularLocation>
</comment>
<protein>
    <submittedName>
        <fullName evidence="7">FMRFamide receptor</fullName>
    </submittedName>
</protein>
<sequence length="203" mass="23214">MDYDEVFNISGEDWKVFACRSMQLENHFIKSVLEPIICLCGILGILLTMLVLSRKTMCTSTNCYLTALAVGDLLFLLILATRMLVDRLGDCHFHVSDERTIFLVYSIIFMDMFQYLTVGVTVMLAVERYIAICHPMKAMTVCTVKRARIIICILALVAFILRSPKFLDIKISYTLLVTGEKILTVTWVYLYDEQAYTYIVTGE</sequence>
<feature type="domain" description="G-protein coupled receptors family 1 profile" evidence="6">
    <location>
        <begin position="44"/>
        <end position="203"/>
    </location>
</feature>
<dbReference type="GO" id="GO:0016020">
    <property type="term" value="C:membrane"/>
    <property type="evidence" value="ECO:0007669"/>
    <property type="project" value="UniProtKB-SubCell"/>
</dbReference>
<evidence type="ECO:0000256" key="3">
    <source>
        <dbReference type="ARBA" id="ARBA00022989"/>
    </source>
</evidence>
<dbReference type="Pfam" id="PF00001">
    <property type="entry name" value="7tm_1"/>
    <property type="match status" value="1"/>
</dbReference>
<feature type="transmembrane region" description="Helical" evidence="5">
    <location>
        <begin position="64"/>
        <end position="85"/>
    </location>
</feature>